<evidence type="ECO:0000313" key="1">
    <source>
        <dbReference type="EMBL" id="QHT19899.1"/>
    </source>
</evidence>
<name>A0A6C0DV46_9ZZZZ</name>
<protein>
    <submittedName>
        <fullName evidence="1">Uncharacterized protein</fullName>
    </submittedName>
</protein>
<dbReference type="AlphaFoldDB" id="A0A6C0DV46"/>
<sequence length="269" mass="31848">MQTVTKNSTSHTQEHSCHCCGKTYTRKSSHSKHVILCEVLYKSKREKKCEEEESTDIPSTKQLYNIIQELAIKYQNMEKKMNDMQKWVETKKRKLNVIEWLNVNILIDSTSGITIQNWIQTIQVTEEHIEVLIEGNMFQTLSAILKDQLKKDKKLSKSIPLYCLTQKPNLFYCYNDETVKWSHFSAEEFIIMLKRLHGKIVKALCEWHDKNIFRINGNDKMEILYNQTMIKLMSANFTHDAQIVSKIRSALYQELKTDMKNMIEYEFEF</sequence>
<dbReference type="EMBL" id="MN739670">
    <property type="protein sequence ID" value="QHT19899.1"/>
    <property type="molecule type" value="Genomic_DNA"/>
</dbReference>
<proteinExistence type="predicted"/>
<accession>A0A6C0DV46</accession>
<reference evidence="1" key="1">
    <citation type="journal article" date="2020" name="Nature">
        <title>Giant virus diversity and host interactions through global metagenomics.</title>
        <authorList>
            <person name="Schulz F."/>
            <person name="Roux S."/>
            <person name="Paez-Espino D."/>
            <person name="Jungbluth S."/>
            <person name="Walsh D.A."/>
            <person name="Denef V.J."/>
            <person name="McMahon K.D."/>
            <person name="Konstantinidis K.T."/>
            <person name="Eloe-Fadrosh E.A."/>
            <person name="Kyrpides N.C."/>
            <person name="Woyke T."/>
        </authorList>
    </citation>
    <scope>NUCLEOTIDE SEQUENCE</scope>
    <source>
        <strain evidence="1">GVMAG-M-3300023174-5</strain>
    </source>
</reference>
<organism evidence="1">
    <name type="scientific">viral metagenome</name>
    <dbReference type="NCBI Taxonomy" id="1070528"/>
    <lineage>
        <taxon>unclassified sequences</taxon>
        <taxon>metagenomes</taxon>
        <taxon>organismal metagenomes</taxon>
    </lineage>
</organism>